<proteinExistence type="predicted"/>
<dbReference type="RefSeq" id="WP_183226083.1">
    <property type="nucleotide sequence ID" value="NZ_BMPW01000012.1"/>
</dbReference>
<evidence type="ECO:0000256" key="5">
    <source>
        <dbReference type="SAM" id="Phobius"/>
    </source>
</evidence>
<sequence length="246" mass="26259">MWVCIDCGERNTGTPDECAVCHRPRPAPRAAIWEPPEPPPLWIPEPADPEPNGPPARSRLIPALPIAVLIAALVTAAVMGGPRLLGPDRPAPRAAPIPSAAPTTPILEDDTVDLVTVAAAVTDPRAGDVADMLETYFTGINERDYRAVAGVLDPAGEIDPADARQMAAFAEGTSTTRDSDVVLVRLAEAASGRLRAEVTFRSEQKDGHGPPERLDETCTRWRAVYVLSTAGNTYRMLRGDATNEPC</sequence>
<evidence type="ECO:0000259" key="6">
    <source>
        <dbReference type="PROSITE" id="PS50199"/>
    </source>
</evidence>
<feature type="domain" description="RanBP2-type" evidence="6">
    <location>
        <begin position="1"/>
        <end position="27"/>
    </location>
</feature>
<evidence type="ECO:0000313" key="8">
    <source>
        <dbReference type="Proteomes" id="UP000590749"/>
    </source>
</evidence>
<dbReference type="PROSITE" id="PS50199">
    <property type="entry name" value="ZF_RANBP2_2"/>
    <property type="match status" value="1"/>
</dbReference>
<dbReference type="EMBL" id="JACHXF010000022">
    <property type="protein sequence ID" value="MBB3100018.1"/>
    <property type="molecule type" value="Genomic_DNA"/>
</dbReference>
<dbReference type="InterPro" id="IPR001876">
    <property type="entry name" value="Znf_RanBP2"/>
</dbReference>
<evidence type="ECO:0000256" key="3">
    <source>
        <dbReference type="ARBA" id="ARBA00022833"/>
    </source>
</evidence>
<keyword evidence="5" id="KW-0812">Transmembrane</keyword>
<keyword evidence="1" id="KW-0479">Metal-binding</keyword>
<keyword evidence="5" id="KW-0472">Membrane</keyword>
<dbReference type="PROSITE" id="PS01358">
    <property type="entry name" value="ZF_RANBP2_1"/>
    <property type="match status" value="1"/>
</dbReference>
<feature type="region of interest" description="Disordered" evidence="4">
    <location>
        <begin position="31"/>
        <end position="56"/>
    </location>
</feature>
<evidence type="ECO:0000256" key="4">
    <source>
        <dbReference type="SAM" id="MobiDB-lite"/>
    </source>
</evidence>
<evidence type="ECO:0000256" key="2">
    <source>
        <dbReference type="ARBA" id="ARBA00022771"/>
    </source>
</evidence>
<keyword evidence="3" id="KW-0862">Zinc</keyword>
<dbReference type="AlphaFoldDB" id="A0A7W5APK2"/>
<dbReference type="GO" id="GO:0008270">
    <property type="term" value="F:zinc ion binding"/>
    <property type="evidence" value="ECO:0007669"/>
    <property type="project" value="UniProtKB-KW"/>
</dbReference>
<organism evidence="7 8">
    <name type="scientific">Actinoplanes campanulatus</name>
    <dbReference type="NCBI Taxonomy" id="113559"/>
    <lineage>
        <taxon>Bacteria</taxon>
        <taxon>Bacillati</taxon>
        <taxon>Actinomycetota</taxon>
        <taxon>Actinomycetes</taxon>
        <taxon>Micromonosporales</taxon>
        <taxon>Micromonosporaceae</taxon>
        <taxon>Actinoplanes</taxon>
    </lineage>
</organism>
<keyword evidence="8" id="KW-1185">Reference proteome</keyword>
<gene>
    <name evidence="7" type="ORF">FHR83_007736</name>
</gene>
<dbReference type="Proteomes" id="UP000590749">
    <property type="component" value="Unassembled WGS sequence"/>
</dbReference>
<keyword evidence="2" id="KW-0863">Zinc-finger</keyword>
<accession>A0A7W5APK2</accession>
<evidence type="ECO:0000313" key="7">
    <source>
        <dbReference type="EMBL" id="MBB3100018.1"/>
    </source>
</evidence>
<evidence type="ECO:0000256" key="1">
    <source>
        <dbReference type="ARBA" id="ARBA00022723"/>
    </source>
</evidence>
<comment type="caution">
    <text evidence="7">The sequence shown here is derived from an EMBL/GenBank/DDBJ whole genome shotgun (WGS) entry which is preliminary data.</text>
</comment>
<reference evidence="7 8" key="1">
    <citation type="submission" date="2020-08" db="EMBL/GenBank/DDBJ databases">
        <title>Genomic Encyclopedia of Type Strains, Phase III (KMG-III): the genomes of soil and plant-associated and newly described type strains.</title>
        <authorList>
            <person name="Whitman W."/>
        </authorList>
    </citation>
    <scope>NUCLEOTIDE SEQUENCE [LARGE SCALE GENOMIC DNA]</scope>
    <source>
        <strain evidence="7 8">CECT 3287</strain>
    </source>
</reference>
<name>A0A7W5APK2_9ACTN</name>
<protein>
    <recommendedName>
        <fullName evidence="6">RanBP2-type domain-containing protein</fullName>
    </recommendedName>
</protein>
<keyword evidence="5" id="KW-1133">Transmembrane helix</keyword>
<feature type="transmembrane region" description="Helical" evidence="5">
    <location>
        <begin position="60"/>
        <end position="79"/>
    </location>
</feature>